<accession>A0ABU5E467</accession>
<evidence type="ECO:0000259" key="4">
    <source>
        <dbReference type="PROSITE" id="PS01124"/>
    </source>
</evidence>
<reference evidence="5 6" key="1">
    <citation type="journal article" date="2013" name="Antonie Van Leeuwenhoek">
        <title>Dongia rigui sp. nov., isolated from freshwater of a large wetland in Korea.</title>
        <authorList>
            <person name="Baik K.S."/>
            <person name="Hwang Y.M."/>
            <person name="Choi J.S."/>
            <person name="Kwon J."/>
            <person name="Seong C.N."/>
        </authorList>
    </citation>
    <scope>NUCLEOTIDE SEQUENCE [LARGE SCALE GENOMIC DNA]</scope>
    <source>
        <strain evidence="5 6">04SU4-P</strain>
    </source>
</reference>
<protein>
    <submittedName>
        <fullName evidence="5">AraC family transcriptional regulator</fullName>
    </submittedName>
</protein>
<dbReference type="Proteomes" id="UP001271769">
    <property type="component" value="Unassembled WGS sequence"/>
</dbReference>
<proteinExistence type="predicted"/>
<organism evidence="5 6">
    <name type="scientific">Dongia rigui</name>
    <dbReference type="NCBI Taxonomy" id="940149"/>
    <lineage>
        <taxon>Bacteria</taxon>
        <taxon>Pseudomonadati</taxon>
        <taxon>Pseudomonadota</taxon>
        <taxon>Alphaproteobacteria</taxon>
        <taxon>Rhodospirillales</taxon>
        <taxon>Dongiaceae</taxon>
        <taxon>Dongia</taxon>
    </lineage>
</organism>
<keyword evidence="3" id="KW-0804">Transcription</keyword>
<gene>
    <name evidence="5" type="ORF">SMD31_20470</name>
</gene>
<dbReference type="Gene3D" id="1.10.10.60">
    <property type="entry name" value="Homeodomain-like"/>
    <property type="match status" value="1"/>
</dbReference>
<dbReference type="SUPFAM" id="SSF51215">
    <property type="entry name" value="Regulatory protein AraC"/>
    <property type="match status" value="1"/>
</dbReference>
<dbReference type="SMART" id="SM00342">
    <property type="entry name" value="HTH_ARAC"/>
    <property type="match status" value="1"/>
</dbReference>
<dbReference type="PROSITE" id="PS01124">
    <property type="entry name" value="HTH_ARAC_FAMILY_2"/>
    <property type="match status" value="1"/>
</dbReference>
<sequence>MNIQTPQDTLRRSLLDRLRPLADAPGRERKIHGQTFISSQLFTYCAFATERVAKFRVEHAIIGIVLSGTKEFWIGNTGQRFTTGQVFVLPTGAELDVVNIPDDRRGLYEALVVEVRHVPPALALPPERPRGPAAHMGQAVTLTAELVDALVHAAVTLSTSDHAKALADHRMAEVLMLLRNDPAAKCLFDLPLRDRIAWLVATEPAHPWTAEALGTRLGMGASTLRRRLTHDGTSLRAVLAEARMQVARNLLARGEANVTAAAEAAGYTSRSHFIRRYRSVYGTMPSDHLARRA</sequence>
<dbReference type="RefSeq" id="WP_320502793.1">
    <property type="nucleotide sequence ID" value="NZ_JAXCLX010000004.1"/>
</dbReference>
<evidence type="ECO:0000313" key="6">
    <source>
        <dbReference type="Proteomes" id="UP001271769"/>
    </source>
</evidence>
<keyword evidence="6" id="KW-1185">Reference proteome</keyword>
<evidence type="ECO:0000256" key="3">
    <source>
        <dbReference type="ARBA" id="ARBA00023163"/>
    </source>
</evidence>
<evidence type="ECO:0000313" key="5">
    <source>
        <dbReference type="EMBL" id="MDY0874326.1"/>
    </source>
</evidence>
<dbReference type="PANTHER" id="PTHR47894">
    <property type="entry name" value="HTH-TYPE TRANSCRIPTIONAL REGULATOR GADX"/>
    <property type="match status" value="1"/>
</dbReference>
<dbReference type="PANTHER" id="PTHR47894:SF4">
    <property type="entry name" value="HTH-TYPE TRANSCRIPTIONAL REGULATOR GADX"/>
    <property type="match status" value="1"/>
</dbReference>
<dbReference type="SUPFAM" id="SSF46689">
    <property type="entry name" value="Homeodomain-like"/>
    <property type="match status" value="1"/>
</dbReference>
<name>A0ABU5E467_9PROT</name>
<dbReference type="InterPro" id="IPR009057">
    <property type="entry name" value="Homeodomain-like_sf"/>
</dbReference>
<dbReference type="InterPro" id="IPR018060">
    <property type="entry name" value="HTH_AraC"/>
</dbReference>
<comment type="caution">
    <text evidence="5">The sequence shown here is derived from an EMBL/GenBank/DDBJ whole genome shotgun (WGS) entry which is preliminary data.</text>
</comment>
<dbReference type="EMBL" id="JAXCLX010000004">
    <property type="protein sequence ID" value="MDY0874326.1"/>
    <property type="molecule type" value="Genomic_DNA"/>
</dbReference>
<keyword evidence="2" id="KW-0238">DNA-binding</keyword>
<dbReference type="InterPro" id="IPR037923">
    <property type="entry name" value="HTH-like"/>
</dbReference>
<keyword evidence="1" id="KW-0805">Transcription regulation</keyword>
<feature type="domain" description="HTH araC/xylS-type" evidence="4">
    <location>
        <begin position="194"/>
        <end position="291"/>
    </location>
</feature>
<evidence type="ECO:0000256" key="1">
    <source>
        <dbReference type="ARBA" id="ARBA00023015"/>
    </source>
</evidence>
<evidence type="ECO:0000256" key="2">
    <source>
        <dbReference type="ARBA" id="ARBA00023125"/>
    </source>
</evidence>
<dbReference type="Pfam" id="PF12833">
    <property type="entry name" value="HTH_18"/>
    <property type="match status" value="1"/>
</dbReference>